<feature type="compositionally biased region" description="Polar residues" evidence="1">
    <location>
        <begin position="34"/>
        <end position="54"/>
    </location>
</feature>
<reference evidence="2 3" key="1">
    <citation type="submission" date="2018-06" db="EMBL/GenBank/DDBJ databases">
        <title>OYT1 Genome Sequencing.</title>
        <authorList>
            <person name="Kato S."/>
            <person name="Itoh T."/>
            <person name="Ohkuma M."/>
        </authorList>
    </citation>
    <scope>NUCLEOTIDE SEQUENCE [LARGE SCALE GENOMIC DNA]</scope>
    <source>
        <strain evidence="2 3">OYT1</strain>
    </source>
</reference>
<gene>
    <name evidence="2" type="ORF">OYT1_ch2441</name>
</gene>
<sequence>MGTDEVIRKTLALAQSQLSNYKMMDSYRANAIGNQNSELHSNSSRTSQPSSLTVDNPPIASKG</sequence>
<dbReference type="KEGG" id="fam:OYT1_ch2441"/>
<name>A0A2Z6GFE5_9PROT</name>
<keyword evidence="3" id="KW-1185">Reference proteome</keyword>
<dbReference type="AlphaFoldDB" id="A0A2Z6GFE5"/>
<accession>A0A2Z6GFE5</accession>
<dbReference type="Proteomes" id="UP000033070">
    <property type="component" value="Chromosome"/>
</dbReference>
<dbReference type="STRING" id="1188319.OYT1_01425"/>
<evidence type="ECO:0000256" key="1">
    <source>
        <dbReference type="SAM" id="MobiDB-lite"/>
    </source>
</evidence>
<proteinExistence type="predicted"/>
<evidence type="ECO:0000313" key="3">
    <source>
        <dbReference type="Proteomes" id="UP000033070"/>
    </source>
</evidence>
<protein>
    <submittedName>
        <fullName evidence="2">Uncharacterized protein</fullName>
    </submittedName>
</protein>
<feature type="region of interest" description="Disordered" evidence="1">
    <location>
        <begin position="34"/>
        <end position="63"/>
    </location>
</feature>
<organism evidence="2 3">
    <name type="scientific">Ferriphaselus amnicola</name>
    <dbReference type="NCBI Taxonomy" id="1188319"/>
    <lineage>
        <taxon>Bacteria</taxon>
        <taxon>Pseudomonadati</taxon>
        <taxon>Pseudomonadota</taxon>
        <taxon>Betaproteobacteria</taxon>
        <taxon>Nitrosomonadales</taxon>
        <taxon>Gallionellaceae</taxon>
        <taxon>Ferriphaselus</taxon>
    </lineage>
</organism>
<dbReference type="EMBL" id="AP018738">
    <property type="protein sequence ID" value="BBE51954.1"/>
    <property type="molecule type" value="Genomic_DNA"/>
</dbReference>
<evidence type="ECO:0000313" key="2">
    <source>
        <dbReference type="EMBL" id="BBE51954.1"/>
    </source>
</evidence>